<dbReference type="SUPFAM" id="SSF52129">
    <property type="entry name" value="Caspase-like"/>
    <property type="match status" value="1"/>
</dbReference>
<dbReference type="Gene3D" id="2.60.40.4070">
    <property type="match status" value="1"/>
</dbReference>
<keyword evidence="5" id="KW-1185">Reference proteome</keyword>
<keyword evidence="1 2" id="KW-0732">Signal</keyword>
<dbReference type="Pfam" id="PF01364">
    <property type="entry name" value="Peptidase_C25"/>
    <property type="match status" value="1"/>
</dbReference>
<sequence length="1288" mass="142565">MKNRLLFFALLFTFLSFGQQKGEILLNWVDNVKSSVGDVEIIIPQFQAQYMDFNPTSKELLFSYSFPVSTFIKENSLQITNIVYESITREQLKQLSVARLPIAVNAKISTMTARGDIYAVISLSPIVKEGSSYKRVKSFSYSYASGGAPITVKGINDFDVLSNSVLASGEWHRFYVEKSGVYKISRAFLQQLGFNVNADPRNIKIYGNGGRMLPLKNSIPYPSDLTENAITLIGEQDGVFDATDYILFYAEGVDNWNEESGTHCNLYADRSYYYITSQGSSGKRISTMGQPSAPSTVTVTSFDEYQYHEKDLINIARLGRKWHGEAFNVNNTQDFEFVIPDVEPSPATITVTGAGIALASTSMAVAVNGQALGVMNFTKPGETSLATEDIVEGTYTPTGSTLTVKLTYNNNGVPGSNAWLDYIIIKAKRKLLGTGKQFRFQYNASATTMGVAQYIVGNASGISEVWDITDLYNVSKAVNTGAQAQLVFKAGLGELRKYITVVPSDYYTPLREAQARVANQNIKGTIFNNSAGQFQDIDYLIVTPANLSSSAERLANLHRTQSGLNVKVINLESIYNEFSSGKQDIAAIRNLVKYIYNNATSADAKIKYVNLFGDASFDYKNRIPNNNNIVPAMQGYFAFSKITAKDLNYSTAVTFVTDDFYGLMDPIEGNMQILDTYAEGLDVAVGRMLVNDKKRADEMVNKVVAYKSADSYGRWRNEFTVLVDDLDGNGSTGFIPQMDAMTILLNGARPFVNVRKFYSDAYVQESSAGGQRYPQAKEQFLRAVNYGSLVINYLGHGGEDGLAGERLYEKTDAVNLNNKNKYPLFITATCELTKFDNPYRPTVGEYTYWNPAGGAISMITTTRALYISDAETFNPRIVSELYAYGKTEFPTMSEALRRSKLGQSKNLRMICLIGDPALKLAIPKPEILLTHINDIPIADFTGALNSLAYVKLGGRVVNGGATITNYNGELEVTVFDKPIDRITLGNDGVTDGNGVIKTKFKTLGETIFRGNASVTNGLFEFGFVVPRDIRIPIGEGRVSFYSKKSNVLEDQQGYNTIVKIGGINPNAVADNIAPTVKLYMNDESFVSGGITNDSPILLAFLEDEHGINTASGIGHDIIGILDGDENNPFILNDYYETELDNYKKGTLRFPFSNLAKGLHTLTFKAWDVYNNLVTAEIQFVVVGDDALQLEKVLNYPNPFVSYTEFWFTHNRPFEPLDVQVQIFTVTGKVVKTINQSVTTDGFLCRDIKWDGKDDFGDRIGKGVYVYKLTVKSTTTNKTAEKYEKLVLL</sequence>
<dbReference type="Gene3D" id="3.40.50.1460">
    <property type="match status" value="1"/>
</dbReference>
<dbReference type="OrthoDB" id="9809780at2"/>
<protein>
    <submittedName>
        <fullName evidence="4">Type IX secretion system sortase PorU</fullName>
    </submittedName>
</protein>
<evidence type="ECO:0000256" key="2">
    <source>
        <dbReference type="SAM" id="SignalP"/>
    </source>
</evidence>
<evidence type="ECO:0000256" key="1">
    <source>
        <dbReference type="ARBA" id="ARBA00022729"/>
    </source>
</evidence>
<proteinExistence type="predicted"/>
<reference evidence="4 5" key="1">
    <citation type="submission" date="2019-01" db="EMBL/GenBank/DDBJ databases">
        <title>Flavobacterium sp. nov.,isolated from freshwater.</title>
        <authorList>
            <person name="Zhang R."/>
            <person name="Du Z.-J."/>
        </authorList>
    </citation>
    <scope>NUCLEOTIDE SEQUENCE [LARGE SCALE GENOMIC DNA]</scope>
    <source>
        <strain evidence="4 5">1E403</strain>
    </source>
</reference>
<accession>A0A3S4T2T2</accession>
<feature type="signal peptide" evidence="2">
    <location>
        <begin position="1"/>
        <end position="18"/>
    </location>
</feature>
<dbReference type="InterPro" id="IPR029030">
    <property type="entry name" value="Caspase-like_dom_sf"/>
</dbReference>
<evidence type="ECO:0000313" key="4">
    <source>
        <dbReference type="EMBL" id="RWX02250.1"/>
    </source>
</evidence>
<dbReference type="GO" id="GO:0006508">
    <property type="term" value="P:proteolysis"/>
    <property type="evidence" value="ECO:0007669"/>
    <property type="project" value="InterPro"/>
</dbReference>
<dbReference type="CDD" id="cd02258">
    <property type="entry name" value="Peptidase_C25_N"/>
    <property type="match status" value="1"/>
</dbReference>
<feature type="chain" id="PRO_5018764166" evidence="2">
    <location>
        <begin position="19"/>
        <end position="1288"/>
    </location>
</feature>
<gene>
    <name evidence="4" type="primary">porU</name>
    <name evidence="4" type="ORF">EPI11_03265</name>
</gene>
<evidence type="ECO:0000259" key="3">
    <source>
        <dbReference type="Pfam" id="PF01364"/>
    </source>
</evidence>
<dbReference type="Gene3D" id="3.40.50.10390">
    <property type="entry name" value="Gingipain r, domain 1"/>
    <property type="match status" value="1"/>
</dbReference>
<dbReference type="InterPro" id="IPR029031">
    <property type="entry name" value="Gingipain_N_sf"/>
</dbReference>
<dbReference type="EMBL" id="SBII01000002">
    <property type="protein sequence ID" value="RWX02250.1"/>
    <property type="molecule type" value="Genomic_DNA"/>
</dbReference>
<dbReference type="InterPro" id="IPR001769">
    <property type="entry name" value="Gingipain"/>
</dbReference>
<dbReference type="GO" id="GO:0008234">
    <property type="term" value="F:cysteine-type peptidase activity"/>
    <property type="evidence" value="ECO:0007669"/>
    <property type="project" value="InterPro"/>
</dbReference>
<evidence type="ECO:0000313" key="5">
    <source>
        <dbReference type="Proteomes" id="UP000287527"/>
    </source>
</evidence>
<dbReference type="NCBIfam" id="NF033707">
    <property type="entry name" value="T9SS_sortase"/>
    <property type="match status" value="1"/>
</dbReference>
<feature type="domain" description="Gingipain" evidence="3">
    <location>
        <begin position="539"/>
        <end position="920"/>
    </location>
</feature>
<name>A0A3S4T2T2_9FLAO</name>
<comment type="caution">
    <text evidence="4">The sequence shown here is derived from an EMBL/GenBank/DDBJ whole genome shotgun (WGS) entry which is preliminary data.</text>
</comment>
<organism evidence="4 5">
    <name type="scientific">Flavobacterium cerinum</name>
    <dbReference type="NCBI Taxonomy" id="2502784"/>
    <lineage>
        <taxon>Bacteria</taxon>
        <taxon>Pseudomonadati</taxon>
        <taxon>Bacteroidota</taxon>
        <taxon>Flavobacteriia</taxon>
        <taxon>Flavobacteriales</taxon>
        <taxon>Flavobacteriaceae</taxon>
        <taxon>Flavobacterium</taxon>
    </lineage>
</organism>
<dbReference type="Proteomes" id="UP000287527">
    <property type="component" value="Unassembled WGS sequence"/>
</dbReference>